<dbReference type="Gene3D" id="2.30.30.40">
    <property type="entry name" value="SH3 Domains"/>
    <property type="match status" value="1"/>
</dbReference>
<dbReference type="AlphaFoldDB" id="A0A2S9JCF0"/>
<proteinExistence type="predicted"/>
<sequence>MTRRNSCQRTDYPNEDCPVDVRDSNGNELQDGDSVTLIKDLKVKGTSETIKRGTLVKNIRLNGREGEVECNTKQVKGLVLKTEFVKKA</sequence>
<dbReference type="InterPro" id="IPR013988">
    <property type="entry name" value="YjdM_C"/>
</dbReference>
<feature type="domain" description="Protein YjdM C-terminal" evidence="2">
    <location>
        <begin position="21"/>
        <end position="88"/>
    </location>
</feature>
<evidence type="ECO:0000313" key="4">
    <source>
        <dbReference type="Proteomes" id="UP000238563"/>
    </source>
</evidence>
<keyword evidence="4" id="KW-1185">Reference proteome</keyword>
<dbReference type="Pfam" id="PF03831">
    <property type="entry name" value="YjdM"/>
    <property type="match status" value="1"/>
</dbReference>
<name>A0A2S9JCF0_9HYPH</name>
<evidence type="ECO:0000313" key="3">
    <source>
        <dbReference type="EMBL" id="PRD50487.1"/>
    </source>
</evidence>
<feature type="region of interest" description="Disordered" evidence="1">
    <location>
        <begin position="1"/>
        <end position="28"/>
    </location>
</feature>
<organism evidence="3 4">
    <name type="scientific">Phyllobacterium myrsinacearum</name>
    <dbReference type="NCBI Taxonomy" id="28101"/>
    <lineage>
        <taxon>Bacteria</taxon>
        <taxon>Pseudomonadati</taxon>
        <taxon>Pseudomonadota</taxon>
        <taxon>Alphaproteobacteria</taxon>
        <taxon>Hyphomicrobiales</taxon>
        <taxon>Phyllobacteriaceae</taxon>
        <taxon>Phyllobacterium</taxon>
    </lineage>
</organism>
<dbReference type="Proteomes" id="UP000238563">
    <property type="component" value="Unassembled WGS sequence"/>
</dbReference>
<protein>
    <submittedName>
        <fullName evidence="3">PhnA protein</fullName>
    </submittedName>
</protein>
<feature type="compositionally biased region" description="Polar residues" evidence="1">
    <location>
        <begin position="1"/>
        <end position="11"/>
    </location>
</feature>
<accession>A0A2S9JCF0</accession>
<evidence type="ECO:0000256" key="1">
    <source>
        <dbReference type="SAM" id="MobiDB-lite"/>
    </source>
</evidence>
<dbReference type="OrthoDB" id="9810131at2"/>
<reference evidence="3 4" key="1">
    <citation type="submission" date="2018-02" db="EMBL/GenBank/DDBJ databases">
        <title>The draft genome of Phyllobacterium myrsinacearum DSM5892.</title>
        <authorList>
            <person name="Li L."/>
            <person name="Liu L."/>
            <person name="Zhang X."/>
            <person name="Wang T."/>
        </authorList>
    </citation>
    <scope>NUCLEOTIDE SEQUENCE [LARGE SCALE GENOMIC DNA]</scope>
    <source>
        <strain evidence="3 4">DSM 5892</strain>
    </source>
</reference>
<gene>
    <name evidence="3" type="ORF">C5750_21275</name>
</gene>
<dbReference type="SUPFAM" id="SSF82057">
    <property type="entry name" value="Prokaryotic SH3-related domain"/>
    <property type="match status" value="1"/>
</dbReference>
<evidence type="ECO:0000259" key="2">
    <source>
        <dbReference type="Pfam" id="PF03831"/>
    </source>
</evidence>
<comment type="caution">
    <text evidence="3">The sequence shown here is derived from an EMBL/GenBank/DDBJ whole genome shotgun (WGS) entry which is preliminary data.</text>
</comment>
<dbReference type="EMBL" id="PVBT01000007">
    <property type="protein sequence ID" value="PRD50487.1"/>
    <property type="molecule type" value="Genomic_DNA"/>
</dbReference>